<gene>
    <name evidence="1" type="ORF">HMPREF9625_00699</name>
</gene>
<dbReference type="PANTHER" id="PTHR43657:SF1">
    <property type="entry name" value="ALTERED INHERITANCE OF MITOCHONDRIA PROTEIN 24, MITOCHONDRIAL"/>
    <property type="match status" value="1"/>
</dbReference>
<dbReference type="Gene3D" id="3.60.160.10">
    <property type="entry name" value="Mitochondrial biogenesis AIM24"/>
    <property type="match status" value="1"/>
</dbReference>
<dbReference type="STRING" id="796943.HMPREF9625_00699"/>
<dbReference type="SUPFAM" id="SSF51219">
    <property type="entry name" value="TRAP-like"/>
    <property type="match status" value="1"/>
</dbReference>
<dbReference type="Pfam" id="PF01987">
    <property type="entry name" value="AIM24"/>
    <property type="match status" value="1"/>
</dbReference>
<dbReference type="NCBIfam" id="TIGR00266">
    <property type="entry name" value="TIGR00266 family protein"/>
    <property type="match status" value="1"/>
</dbReference>
<dbReference type="EMBL" id="AFZC02000003">
    <property type="protein sequence ID" value="EHL11869.1"/>
    <property type="molecule type" value="Genomic_DNA"/>
</dbReference>
<evidence type="ECO:0000313" key="1">
    <source>
        <dbReference type="EMBL" id="EHL11869.1"/>
    </source>
</evidence>
<name>G9WMW6_9FIRM</name>
<dbReference type="RefSeq" id="WP_009534560.1">
    <property type="nucleotide sequence ID" value="NZ_KE148312.1"/>
</dbReference>
<accession>G9WMW6</accession>
<dbReference type="PANTHER" id="PTHR43657">
    <property type="entry name" value="TRYPTOPHAN RNA-BINDING ATTENUATOR PROTEIN-LIKE PROTEIN"/>
    <property type="match status" value="1"/>
</dbReference>
<evidence type="ECO:0000313" key="2">
    <source>
        <dbReference type="Proteomes" id="UP000018461"/>
    </source>
</evidence>
<reference evidence="1" key="1">
    <citation type="submission" date="2011-08" db="EMBL/GenBank/DDBJ databases">
        <authorList>
            <consortium name="The Broad Institute Genome Sequencing Platform"/>
            <person name="Earl A."/>
            <person name="Ward D."/>
            <person name="Feldgarden M."/>
            <person name="Gevers D."/>
            <person name="Sizova M."/>
            <person name="Hazen A."/>
            <person name="Epstein S."/>
            <person name="Young S.K."/>
            <person name="Zeng Q."/>
            <person name="Gargeya S."/>
            <person name="Fitzgerald M."/>
            <person name="Haas B."/>
            <person name="Abouelleil A."/>
            <person name="Alvarado L."/>
            <person name="Arachchi H.M."/>
            <person name="Berlin A."/>
            <person name="Brown A."/>
            <person name="Chapman S.B."/>
            <person name="Chen Z."/>
            <person name="Dunbar C."/>
            <person name="Freedman E."/>
            <person name="Gearin G."/>
            <person name="Gellesch M."/>
            <person name="Goldberg J."/>
            <person name="Griggs A."/>
            <person name="Gujja S."/>
            <person name="Heiman D."/>
            <person name="Howarth C."/>
            <person name="Larson L."/>
            <person name="Lui A."/>
            <person name="MacDonald P.J.P."/>
            <person name="Montmayeur A."/>
            <person name="Murphy C."/>
            <person name="Neiman D."/>
            <person name="Pearson M."/>
            <person name="Priest M."/>
            <person name="Roberts A."/>
            <person name="Saif S."/>
            <person name="Shea T."/>
            <person name="Shenoy N."/>
            <person name="Sisk P."/>
            <person name="Stolte C."/>
            <person name="Sykes S."/>
            <person name="Wortman J."/>
            <person name="Nusbaum C."/>
            <person name="Birren B."/>
        </authorList>
    </citation>
    <scope>NUCLEOTIDE SEQUENCE</scope>
    <source>
        <strain evidence="1">ACB1</strain>
    </source>
</reference>
<reference evidence="1" key="2">
    <citation type="submission" date="2013-03" db="EMBL/GenBank/DDBJ databases">
        <title>The Genome Sequence of Oribacterium sp. ACB1.</title>
        <authorList>
            <consortium name="The Broad Institute Genomics Platform"/>
            <consortium name="The Broad Institute Genome Sequencing Center for Infectious Disease"/>
            <person name="Earl A."/>
            <person name="Ward D."/>
            <person name="Feldgarden M."/>
            <person name="Gevers D."/>
            <person name="Sizova M."/>
            <person name="Hazen A."/>
            <person name="Epstein S."/>
            <person name="Walker B."/>
            <person name="Young S."/>
            <person name="Zeng Q."/>
            <person name="Gargeya S."/>
            <person name="Fitzgerald M."/>
            <person name="Haas B."/>
            <person name="Abouelleil A."/>
            <person name="Allen A.W."/>
            <person name="Alvarado L."/>
            <person name="Arachchi H.M."/>
            <person name="Berlin A.M."/>
            <person name="Chapman S.B."/>
            <person name="Gainer-Dewar J."/>
            <person name="Goldberg J."/>
            <person name="Griggs A."/>
            <person name="Gujja S."/>
            <person name="Hansen M."/>
            <person name="Howarth C."/>
            <person name="Imamovic A."/>
            <person name="Ireland A."/>
            <person name="Larimer J."/>
            <person name="McCowan C."/>
            <person name="Murphy C."/>
            <person name="Pearson M."/>
            <person name="Poon T.W."/>
            <person name="Priest M."/>
            <person name="Roberts A."/>
            <person name="Saif S."/>
            <person name="Shea T."/>
            <person name="Sisk P."/>
            <person name="Sykes S."/>
            <person name="Wortman J."/>
            <person name="Nusbaum C."/>
            <person name="Birren B."/>
        </authorList>
    </citation>
    <scope>NUCLEOTIDE SEQUENCE [LARGE SCALE GENOMIC DNA]</scope>
    <source>
        <strain evidence="1">ACB1</strain>
    </source>
</reference>
<protein>
    <submittedName>
        <fullName evidence="1">TIGR00266 family protein</fullName>
    </submittedName>
</protein>
<dbReference type="HOGENOM" id="CLU_040551_4_1_9"/>
<organism evidence="1 2">
    <name type="scientific">Oribacterium parvum ACB1</name>
    <dbReference type="NCBI Taxonomy" id="796943"/>
    <lineage>
        <taxon>Bacteria</taxon>
        <taxon>Bacillati</taxon>
        <taxon>Bacillota</taxon>
        <taxon>Clostridia</taxon>
        <taxon>Lachnospirales</taxon>
        <taxon>Lachnospiraceae</taxon>
        <taxon>Oribacterium</taxon>
    </lineage>
</organism>
<comment type="caution">
    <text evidence="1">The sequence shown here is derived from an EMBL/GenBank/DDBJ whole genome shotgun (WGS) entry which is preliminary data.</text>
</comment>
<dbReference type="AlphaFoldDB" id="G9WMW6"/>
<dbReference type="InterPro" id="IPR002838">
    <property type="entry name" value="AIM24"/>
</dbReference>
<dbReference type="InterPro" id="IPR016031">
    <property type="entry name" value="Trp_RNA-bd_attenuator-like_dom"/>
</dbReference>
<keyword evidence="2" id="KW-1185">Reference proteome</keyword>
<dbReference type="PATRIC" id="fig|796943.3.peg.1099"/>
<dbReference type="InterPro" id="IPR036983">
    <property type="entry name" value="AIM24_sf"/>
</dbReference>
<sequence>MQHQILGDNDCPILEIYLNAGEAVKIERGSMAYMCGVELQGKMNSGSNGGGLGGLLSAVGRSIASGESMFITEARGVMNGGRIGVAPSIPGKIVRLPIGERQYRLNTGAFLAGDYSVGYSMKMQDIGKAFFGGTGGLFVMETEGQGDVFVNAFGDLLELEVHPDSPMTIDNDHVVAWDRNLDYHISVASGTFGFTTGEGLVNRFVGEGKVYIQTRNLSSLASALPLARMNKNSGKGGFSF</sequence>
<dbReference type="Proteomes" id="UP000018461">
    <property type="component" value="Unassembled WGS sequence"/>
</dbReference>
<proteinExistence type="predicted"/>